<evidence type="ECO:0000313" key="2">
    <source>
        <dbReference type="Proteomes" id="UP000049855"/>
    </source>
</evidence>
<protein>
    <submittedName>
        <fullName evidence="1">Uncharacterized protein</fullName>
    </submittedName>
</protein>
<name>A0A0U1L1B2_9FIRM</name>
<dbReference type="AlphaFoldDB" id="A0A0U1L1B2"/>
<sequence length="142" mass="16643">MNTYVMEVNGLTHEPYQAIAETASKAKYECFRYFTLELSYDLDFKEFLHSLEYCRKIGGFKPSDLYGDREMFERMKVMRDIPFAYMGMRIEVCGKMGTIVGSNSGLNLDVVKDGTCYKDNCHPWYRTRYFDRNGYVIAEYGD</sequence>
<dbReference type="EMBL" id="CTRP01000012">
    <property type="protein sequence ID" value="CQR73325.1"/>
    <property type="molecule type" value="Genomic_DNA"/>
</dbReference>
<dbReference type="RefSeq" id="WP_021168111.1">
    <property type="nucleotide sequence ID" value="NZ_CTRP01000012.1"/>
</dbReference>
<keyword evidence="2" id="KW-1185">Reference proteome</keyword>
<reference evidence="2" key="1">
    <citation type="submission" date="2015-03" db="EMBL/GenBank/DDBJ databases">
        <authorList>
            <person name="Nijsse Bart"/>
        </authorList>
    </citation>
    <scope>NUCLEOTIDE SEQUENCE [LARGE SCALE GENOMIC DNA]</scope>
</reference>
<accession>A0A0U1L1B2</accession>
<dbReference type="Proteomes" id="UP000049855">
    <property type="component" value="Unassembled WGS sequence"/>
</dbReference>
<proteinExistence type="predicted"/>
<organism evidence="1 2">
    <name type="scientific">Sporomusa ovata</name>
    <dbReference type="NCBI Taxonomy" id="2378"/>
    <lineage>
        <taxon>Bacteria</taxon>
        <taxon>Bacillati</taxon>
        <taxon>Bacillota</taxon>
        <taxon>Negativicutes</taxon>
        <taxon>Selenomonadales</taxon>
        <taxon>Sporomusaceae</taxon>
        <taxon>Sporomusa</taxon>
    </lineage>
</organism>
<evidence type="ECO:0000313" key="1">
    <source>
        <dbReference type="EMBL" id="CQR73325.1"/>
    </source>
</evidence>
<gene>
    <name evidence="1" type="ORF">SpAn4DRAFT_2557</name>
</gene>